<dbReference type="Proteomes" id="UP001597361">
    <property type="component" value="Unassembled WGS sequence"/>
</dbReference>
<dbReference type="EMBL" id="JBHUHR010000039">
    <property type="protein sequence ID" value="MFD2036010.1"/>
    <property type="molecule type" value="Genomic_DNA"/>
</dbReference>
<evidence type="ECO:0000256" key="1">
    <source>
        <dbReference type="SAM" id="Phobius"/>
    </source>
</evidence>
<keyword evidence="3" id="KW-1185">Reference proteome</keyword>
<keyword evidence="1" id="KW-1133">Transmembrane helix</keyword>
<feature type="transmembrane region" description="Helical" evidence="1">
    <location>
        <begin position="191"/>
        <end position="211"/>
    </location>
</feature>
<feature type="transmembrane region" description="Helical" evidence="1">
    <location>
        <begin position="168"/>
        <end position="186"/>
    </location>
</feature>
<sequence>MNELNRQLSLGLKTFLGLYVLIYCFPFPADYIPYTYEYFSKYIGFAKANLNLYVGKYLLGFQELNHIEINGSGDTTLDYISLLSYSLLAVLITIILLIFSKNKEKLVGFYAKMLIYARYFVGLTLISYGVIKFLHGQFPSPSLMALEATYGESSPMGLAWRFFGYSDLYKGFMGFSEVLAGFLLLFRRTAILGALVSIAVCTNIFFVNLSFDVPVKLFSGHLLFFSVLIALPRLKTLVSFFFLHEEVSLKPIEYDLTKKRKKWSYIVLKVVLVGLIPLSLIIGHVSSQSYRTYLNEWEGVYEVISFGIEDKPDVAETAHWDKIIIQGKTIMTLNKSKSKKYYTIENIWNEGEINFIENHEQEDPYSFYISELEDGSYKMETKIGNNQYLVNAKRKVKTDYLLINRGFRWVNETPYNR</sequence>
<feature type="transmembrane region" description="Helical" evidence="1">
    <location>
        <begin position="79"/>
        <end position="99"/>
    </location>
</feature>
<evidence type="ECO:0000313" key="3">
    <source>
        <dbReference type="Proteomes" id="UP001597361"/>
    </source>
</evidence>
<protein>
    <recommendedName>
        <fullName evidence="4">DoxX family protein</fullName>
    </recommendedName>
</protein>
<evidence type="ECO:0008006" key="4">
    <source>
        <dbReference type="Google" id="ProtNLM"/>
    </source>
</evidence>
<feature type="transmembrane region" description="Helical" evidence="1">
    <location>
        <begin position="111"/>
        <end position="131"/>
    </location>
</feature>
<keyword evidence="1" id="KW-0812">Transmembrane</keyword>
<organism evidence="2 3">
    <name type="scientific">Belliella marina</name>
    <dbReference type="NCBI Taxonomy" id="1644146"/>
    <lineage>
        <taxon>Bacteria</taxon>
        <taxon>Pseudomonadati</taxon>
        <taxon>Bacteroidota</taxon>
        <taxon>Cytophagia</taxon>
        <taxon>Cytophagales</taxon>
        <taxon>Cyclobacteriaceae</taxon>
        <taxon>Belliella</taxon>
    </lineage>
</organism>
<feature type="transmembrane region" description="Helical" evidence="1">
    <location>
        <begin position="223"/>
        <end position="243"/>
    </location>
</feature>
<feature type="transmembrane region" description="Helical" evidence="1">
    <location>
        <begin position="12"/>
        <end position="29"/>
    </location>
</feature>
<reference evidence="3" key="1">
    <citation type="journal article" date="2019" name="Int. J. Syst. Evol. Microbiol.">
        <title>The Global Catalogue of Microorganisms (GCM) 10K type strain sequencing project: providing services to taxonomists for standard genome sequencing and annotation.</title>
        <authorList>
            <consortium name="The Broad Institute Genomics Platform"/>
            <consortium name="The Broad Institute Genome Sequencing Center for Infectious Disease"/>
            <person name="Wu L."/>
            <person name="Ma J."/>
        </authorList>
    </citation>
    <scope>NUCLEOTIDE SEQUENCE [LARGE SCALE GENOMIC DNA]</scope>
    <source>
        <strain evidence="3">CGMCC 1.15180</strain>
    </source>
</reference>
<feature type="transmembrane region" description="Helical" evidence="1">
    <location>
        <begin position="263"/>
        <end position="285"/>
    </location>
</feature>
<name>A0ABW4VR01_9BACT</name>
<proteinExistence type="predicted"/>
<comment type="caution">
    <text evidence="2">The sequence shown here is derived from an EMBL/GenBank/DDBJ whole genome shotgun (WGS) entry which is preliminary data.</text>
</comment>
<evidence type="ECO:0000313" key="2">
    <source>
        <dbReference type="EMBL" id="MFD2036010.1"/>
    </source>
</evidence>
<dbReference type="RefSeq" id="WP_376887036.1">
    <property type="nucleotide sequence ID" value="NZ_JBHUHR010000039.1"/>
</dbReference>
<gene>
    <name evidence="2" type="ORF">ACFSKL_14490</name>
</gene>
<keyword evidence="1" id="KW-0472">Membrane</keyword>
<accession>A0ABW4VR01</accession>